<feature type="domain" description="Helix-turn-helix" evidence="1">
    <location>
        <begin position="6"/>
        <end position="54"/>
    </location>
</feature>
<organism evidence="2 3">
    <name type="scientific">Listeria booriae</name>
    <dbReference type="NCBI Taxonomy" id="1552123"/>
    <lineage>
        <taxon>Bacteria</taxon>
        <taxon>Bacillati</taxon>
        <taxon>Bacillota</taxon>
        <taxon>Bacilli</taxon>
        <taxon>Bacillales</taxon>
        <taxon>Listeriaceae</taxon>
        <taxon>Listeria</taxon>
    </lineage>
</organism>
<evidence type="ECO:0000313" key="3">
    <source>
        <dbReference type="Proteomes" id="UP000546244"/>
    </source>
</evidence>
<reference evidence="2 3" key="1">
    <citation type="submission" date="2020-03" db="EMBL/GenBank/DDBJ databases">
        <title>Soil Listeria distribution.</title>
        <authorList>
            <person name="Liao J."/>
            <person name="Wiedmann M."/>
        </authorList>
    </citation>
    <scope>NUCLEOTIDE SEQUENCE [LARGE SCALE GENOMIC DNA]</scope>
    <source>
        <strain evidence="2 3">FSL L7-1850</strain>
    </source>
</reference>
<dbReference type="SUPFAM" id="SSF46955">
    <property type="entry name" value="Putative DNA-binding domain"/>
    <property type="match status" value="1"/>
</dbReference>
<dbReference type="Proteomes" id="UP000546244">
    <property type="component" value="Unassembled WGS sequence"/>
</dbReference>
<dbReference type="InterPro" id="IPR010093">
    <property type="entry name" value="SinI_DNA-bd"/>
</dbReference>
<dbReference type="Gene3D" id="1.10.1660.10">
    <property type="match status" value="1"/>
</dbReference>
<dbReference type="Pfam" id="PF12728">
    <property type="entry name" value="HTH_17"/>
    <property type="match status" value="1"/>
</dbReference>
<accession>A0A7X1A3H3</accession>
<keyword evidence="2" id="KW-0238">DNA-binding</keyword>
<dbReference type="RefSeq" id="WP_185617835.1">
    <property type="nucleotide sequence ID" value="NZ_JAARMV010000001.1"/>
</dbReference>
<dbReference type="EMBL" id="JAARMV010000001">
    <property type="protein sequence ID" value="MBC2370567.1"/>
    <property type="molecule type" value="Genomic_DNA"/>
</dbReference>
<proteinExistence type="predicted"/>
<evidence type="ECO:0000313" key="2">
    <source>
        <dbReference type="EMBL" id="MBC2370567.1"/>
    </source>
</evidence>
<dbReference type="InterPro" id="IPR041657">
    <property type="entry name" value="HTH_17"/>
</dbReference>
<dbReference type="NCBIfam" id="TIGR01764">
    <property type="entry name" value="excise"/>
    <property type="match status" value="1"/>
</dbReference>
<evidence type="ECO:0000259" key="1">
    <source>
        <dbReference type="Pfam" id="PF12728"/>
    </source>
</evidence>
<dbReference type="GO" id="GO:0003677">
    <property type="term" value="F:DNA binding"/>
    <property type="evidence" value="ECO:0007669"/>
    <property type="project" value="UniProtKB-KW"/>
</dbReference>
<name>A0A7X1A3H3_9LIST</name>
<sequence length="66" mass="7550">MKKTTMTAQEVAKYLGVNRATIYRWSLYAGLPSKQVNGRVRLYNKDKVDEWVKGEDNELKEGGNEA</sequence>
<dbReference type="InterPro" id="IPR009061">
    <property type="entry name" value="DNA-bd_dom_put_sf"/>
</dbReference>
<protein>
    <submittedName>
        <fullName evidence="2">Excisionase family DNA-binding protein</fullName>
    </submittedName>
</protein>
<comment type="caution">
    <text evidence="2">The sequence shown here is derived from an EMBL/GenBank/DDBJ whole genome shotgun (WGS) entry which is preliminary data.</text>
</comment>
<dbReference type="AlphaFoldDB" id="A0A7X1A3H3"/>
<gene>
    <name evidence="2" type="ORF">HBP98_00980</name>
</gene>